<dbReference type="EMBL" id="MIGC01002162">
    <property type="protein sequence ID" value="PHJ21553.1"/>
    <property type="molecule type" value="Genomic_DNA"/>
</dbReference>
<feature type="non-terminal residue" evidence="2">
    <location>
        <position position="1"/>
    </location>
</feature>
<feature type="region of interest" description="Disordered" evidence="1">
    <location>
        <begin position="204"/>
        <end position="226"/>
    </location>
</feature>
<dbReference type="Proteomes" id="UP000221165">
    <property type="component" value="Unassembled WGS sequence"/>
</dbReference>
<gene>
    <name evidence="2" type="ORF">CSUI_004601</name>
</gene>
<dbReference type="GeneID" id="94428000"/>
<accession>A0A2C6L0W9</accession>
<comment type="caution">
    <text evidence="2">The sequence shown here is derived from an EMBL/GenBank/DDBJ whole genome shotgun (WGS) entry which is preliminary data.</text>
</comment>
<evidence type="ECO:0000256" key="1">
    <source>
        <dbReference type="SAM" id="MobiDB-lite"/>
    </source>
</evidence>
<protein>
    <submittedName>
        <fullName evidence="2">Snf7 family protein</fullName>
    </submittedName>
</protein>
<dbReference type="VEuPathDB" id="ToxoDB:CSUI_004601"/>
<sequence>AESHRDGEDALLLQVETSLGRREQENTLKVVADTLVQTAAILQHHRRSSAALPGKGHLSRAVGATRQAKEKMQRISNSFDSFSVSGGRTGLGKGGGLQAELAQLQRQVLDERTAELLATLPPVPSSSVLSSPPRGVMSCLRGRSRQCVRPPRPRILTRPFSLRRAPAVCAAVSPCQSSMASFFHQLSPQLTTVSAPGRAVLWSSPSATRQRASIRRRGHAPQSTSL</sequence>
<evidence type="ECO:0000313" key="3">
    <source>
        <dbReference type="Proteomes" id="UP000221165"/>
    </source>
</evidence>
<reference evidence="2 3" key="1">
    <citation type="journal article" date="2017" name="Int. J. Parasitol.">
        <title>The genome of the protozoan parasite Cystoisospora suis and a reverse vaccinology approach to identify vaccine candidates.</title>
        <authorList>
            <person name="Palmieri N."/>
            <person name="Shrestha A."/>
            <person name="Ruttkowski B."/>
            <person name="Beck T."/>
            <person name="Vogl C."/>
            <person name="Tomley F."/>
            <person name="Blake D.P."/>
            <person name="Joachim A."/>
        </authorList>
    </citation>
    <scope>NUCLEOTIDE SEQUENCE [LARGE SCALE GENOMIC DNA]</scope>
    <source>
        <strain evidence="2 3">Wien I</strain>
    </source>
</reference>
<proteinExistence type="predicted"/>
<evidence type="ECO:0000313" key="2">
    <source>
        <dbReference type="EMBL" id="PHJ21553.1"/>
    </source>
</evidence>
<dbReference type="RefSeq" id="XP_067923235.1">
    <property type="nucleotide sequence ID" value="XM_068064789.1"/>
</dbReference>
<keyword evidence="3" id="KW-1185">Reference proteome</keyword>
<name>A0A2C6L0W9_9APIC</name>
<organism evidence="2 3">
    <name type="scientific">Cystoisospora suis</name>
    <dbReference type="NCBI Taxonomy" id="483139"/>
    <lineage>
        <taxon>Eukaryota</taxon>
        <taxon>Sar</taxon>
        <taxon>Alveolata</taxon>
        <taxon>Apicomplexa</taxon>
        <taxon>Conoidasida</taxon>
        <taxon>Coccidia</taxon>
        <taxon>Eucoccidiorida</taxon>
        <taxon>Eimeriorina</taxon>
        <taxon>Sarcocystidae</taxon>
        <taxon>Cystoisospora</taxon>
    </lineage>
</organism>
<dbReference type="AlphaFoldDB" id="A0A2C6L0W9"/>